<dbReference type="PANTHER" id="PTHR19863:SF11">
    <property type="entry name" value="WD REPEAT-CONTAINING PROTEIN 47-LIKE PROTEIN"/>
    <property type="match status" value="1"/>
</dbReference>
<evidence type="ECO:0000256" key="3">
    <source>
        <dbReference type="PROSITE-ProRule" id="PRU00221"/>
    </source>
</evidence>
<dbReference type="Proteomes" id="UP001162640">
    <property type="component" value="Unassembled WGS sequence"/>
</dbReference>
<keyword evidence="1 3" id="KW-0853">WD repeat</keyword>
<protein>
    <submittedName>
        <fullName evidence="5">Uncharacterized protein</fullName>
    </submittedName>
</protein>
<evidence type="ECO:0000256" key="2">
    <source>
        <dbReference type="ARBA" id="ARBA00022737"/>
    </source>
</evidence>
<keyword evidence="2" id="KW-0677">Repeat</keyword>
<dbReference type="InterPro" id="IPR015943">
    <property type="entry name" value="WD40/YVTN_repeat-like_dom_sf"/>
</dbReference>
<dbReference type="EMBL" id="BLQM01000412">
    <property type="protein sequence ID" value="GMH88448.1"/>
    <property type="molecule type" value="Genomic_DNA"/>
</dbReference>
<comment type="caution">
    <text evidence="5">The sequence shown here is derived from an EMBL/GenBank/DDBJ whole genome shotgun (WGS) entry which is preliminary data.</text>
</comment>
<feature type="repeat" description="WD" evidence="3">
    <location>
        <begin position="531"/>
        <end position="566"/>
    </location>
</feature>
<feature type="compositionally biased region" description="Basic and acidic residues" evidence="4">
    <location>
        <begin position="360"/>
        <end position="389"/>
    </location>
</feature>
<dbReference type="Gene3D" id="2.130.10.10">
    <property type="entry name" value="YVTN repeat-like/Quinoprotein amine dehydrogenase"/>
    <property type="match status" value="2"/>
</dbReference>
<feature type="repeat" description="WD" evidence="3">
    <location>
        <begin position="475"/>
        <end position="505"/>
    </location>
</feature>
<proteinExistence type="predicted"/>
<dbReference type="PROSITE" id="PS00678">
    <property type="entry name" value="WD_REPEATS_1"/>
    <property type="match status" value="1"/>
</dbReference>
<evidence type="ECO:0000313" key="5">
    <source>
        <dbReference type="EMBL" id="GMH88448.1"/>
    </source>
</evidence>
<feature type="region of interest" description="Disordered" evidence="4">
    <location>
        <begin position="316"/>
        <end position="389"/>
    </location>
</feature>
<sequence length="749" mass="83431">MNWSFCALSAYRWSPASSALEVESSSLSEVCSSAALVLSETKHTNYLYGRDITFARSLILSGRWLDLKKFLTPMKRSNFDYDRSLFLVEKQIFLEMLNAQTNPTSVEEGNETSSEMLVSQLKVLEGKCSLEEFHGLCFCLTVKSLSNHPEYKSWTVYGGRFELFDSMLKHLQSVFPDQVERRGRAKDMPDNHLVKICQLAVMQQIQEHKYHNPNARIPEEFFASVLGEVFTYKKNVSDGGIPQGEFGVSQSVPNGKGMCEWILDPVEERKTKVNDSNVTTGLDRSLTDDDKRNSAVPPVLGKVVEEAQGFFSLEGKEEEVNERFDPPMEVTHFPPAEVEKRPPQAWEIKWNEDGEDDSSQEEKEKDRKQFEEAKKSQIEEQEQAEKEKEALENPLAYPAMNPEDPYGHDPYGHVTAEDSFLRFKCLATLQESHPIRTVAFAPTGSVFCVGTNSKALRLCQFNEEEQTIEVLHERASHHSGSVYSASWNSDSRLIATGSNDKTVKVIRVFLEDQDDGYGMVSNSLESNDLVLKGHGGTVRDVSFHNEDNGRLLSVGAHDNLGLVWDIVGVGGAEIAPVRKLEGHEQTVYCGKFSPFETHFVATGSADNTVKLWDLRSNTSTGSTLTIKATSPILSVVFLSKYSIMSSHADGTLRQVDIKTGKTVSVIQAHNDECRSLDTTLCKRYLLSGGFDGSASVFSTLHNPVPEFKASMRTKAGGRILNAKFRPRGGLGMLMAGADCTVQYWGPSPS</sequence>
<dbReference type="PROSITE" id="PS50082">
    <property type="entry name" value="WD_REPEATS_2"/>
    <property type="match status" value="3"/>
</dbReference>
<accession>A0A9W7BKS7</accession>
<feature type="repeat" description="WD" evidence="3">
    <location>
        <begin position="580"/>
        <end position="622"/>
    </location>
</feature>
<dbReference type="SUPFAM" id="SSF50978">
    <property type="entry name" value="WD40 repeat-like"/>
    <property type="match status" value="1"/>
</dbReference>
<evidence type="ECO:0000256" key="4">
    <source>
        <dbReference type="SAM" id="MobiDB-lite"/>
    </source>
</evidence>
<dbReference type="PROSITE" id="PS50294">
    <property type="entry name" value="WD_REPEATS_REGION"/>
    <property type="match status" value="2"/>
</dbReference>
<dbReference type="InterPro" id="IPR036322">
    <property type="entry name" value="WD40_repeat_dom_sf"/>
</dbReference>
<feature type="region of interest" description="Disordered" evidence="4">
    <location>
        <begin position="272"/>
        <end position="295"/>
    </location>
</feature>
<dbReference type="InterPro" id="IPR019775">
    <property type="entry name" value="WD40_repeat_CS"/>
</dbReference>
<dbReference type="InterPro" id="IPR001680">
    <property type="entry name" value="WD40_rpt"/>
</dbReference>
<dbReference type="InterPro" id="IPR040067">
    <property type="entry name" value="WDR47"/>
</dbReference>
<dbReference type="Pfam" id="PF00400">
    <property type="entry name" value="WD40"/>
    <property type="match status" value="4"/>
</dbReference>
<evidence type="ECO:0000313" key="6">
    <source>
        <dbReference type="Proteomes" id="UP001162640"/>
    </source>
</evidence>
<dbReference type="AlphaFoldDB" id="A0A9W7BKS7"/>
<organism evidence="5 6">
    <name type="scientific">Triparma laevis f. inornata</name>
    <dbReference type="NCBI Taxonomy" id="1714386"/>
    <lineage>
        <taxon>Eukaryota</taxon>
        <taxon>Sar</taxon>
        <taxon>Stramenopiles</taxon>
        <taxon>Ochrophyta</taxon>
        <taxon>Bolidophyceae</taxon>
        <taxon>Parmales</taxon>
        <taxon>Triparmaceae</taxon>
        <taxon>Triparma</taxon>
    </lineage>
</organism>
<name>A0A9W7BKS7_9STRA</name>
<gene>
    <name evidence="5" type="ORF">TL16_g11162</name>
</gene>
<dbReference type="SMART" id="SM00320">
    <property type="entry name" value="WD40"/>
    <property type="match status" value="6"/>
</dbReference>
<dbReference type="PANTHER" id="PTHR19863">
    <property type="entry name" value="NEMITIN (NEURONAL ENRICHED MAP INTERACTING PROTEIN) HOMOLOG"/>
    <property type="match status" value="1"/>
</dbReference>
<reference evidence="6" key="1">
    <citation type="journal article" date="2023" name="Commun. Biol.">
        <title>Genome analysis of Parmales, the sister group of diatoms, reveals the evolutionary specialization of diatoms from phago-mixotrophs to photoautotrophs.</title>
        <authorList>
            <person name="Ban H."/>
            <person name="Sato S."/>
            <person name="Yoshikawa S."/>
            <person name="Yamada K."/>
            <person name="Nakamura Y."/>
            <person name="Ichinomiya M."/>
            <person name="Sato N."/>
            <person name="Blanc-Mathieu R."/>
            <person name="Endo H."/>
            <person name="Kuwata A."/>
            <person name="Ogata H."/>
        </authorList>
    </citation>
    <scope>NUCLEOTIDE SEQUENCE [LARGE SCALE GENOMIC DNA]</scope>
</reference>
<dbReference type="CDD" id="cd00200">
    <property type="entry name" value="WD40"/>
    <property type="match status" value="1"/>
</dbReference>
<evidence type="ECO:0000256" key="1">
    <source>
        <dbReference type="ARBA" id="ARBA00022574"/>
    </source>
</evidence>